<dbReference type="AlphaFoldDB" id="A0A089LY26"/>
<proteinExistence type="predicted"/>
<dbReference type="HOGENOM" id="CLU_2070787_0_0_9"/>
<dbReference type="EMBL" id="CP009286">
    <property type="protein sequence ID" value="AIQ64183.1"/>
    <property type="molecule type" value="Genomic_DNA"/>
</dbReference>
<name>A0A089LY26_9BACL</name>
<keyword evidence="2" id="KW-1185">Reference proteome</keyword>
<organism evidence="1 2">
    <name type="scientific">Paenibacillus stellifer</name>
    <dbReference type="NCBI Taxonomy" id="169760"/>
    <lineage>
        <taxon>Bacteria</taxon>
        <taxon>Bacillati</taxon>
        <taxon>Bacillota</taxon>
        <taxon>Bacilli</taxon>
        <taxon>Bacillales</taxon>
        <taxon>Paenibacillaceae</taxon>
        <taxon>Paenibacillus</taxon>
    </lineage>
</organism>
<dbReference type="RefSeq" id="WP_038696260.1">
    <property type="nucleotide sequence ID" value="NZ_CP009286.1"/>
</dbReference>
<evidence type="ECO:0000313" key="2">
    <source>
        <dbReference type="Proteomes" id="UP000029507"/>
    </source>
</evidence>
<dbReference type="Proteomes" id="UP000029507">
    <property type="component" value="Chromosome"/>
</dbReference>
<accession>A0A089LY26</accession>
<gene>
    <name evidence="1" type="ORF">PSTEL_14950</name>
</gene>
<sequence>METHLQSIILAYKSDPESVYNTWFINNEDRLKAFRTIKSGVSRGVKAIEHGMFGSDYKGSPLETVVTAIAEQKQVFEGAAHPRYLRERREQTGLRPILKAMRLSRKCQSRPAGNRPSG</sequence>
<reference evidence="1 2" key="1">
    <citation type="submission" date="2014-08" db="EMBL/GenBank/DDBJ databases">
        <title>Comparative genomics of the Paenibacillus odorifer group.</title>
        <authorList>
            <person name="den Bakker H.C."/>
            <person name="Tsai Y.-C."/>
            <person name="Martin N."/>
            <person name="Korlach J."/>
            <person name="Wiedmann M."/>
        </authorList>
    </citation>
    <scope>NUCLEOTIDE SEQUENCE [LARGE SCALE GENOMIC DNA]</scope>
    <source>
        <strain evidence="1 2">DSM 14472</strain>
    </source>
</reference>
<dbReference type="STRING" id="169760.PSTEL_14950"/>
<protein>
    <submittedName>
        <fullName evidence="1">Uncharacterized protein</fullName>
    </submittedName>
</protein>
<evidence type="ECO:0000313" key="1">
    <source>
        <dbReference type="EMBL" id="AIQ64183.1"/>
    </source>
</evidence>
<dbReference type="KEGG" id="pste:PSTEL_14950"/>